<dbReference type="EMBL" id="CP101118">
    <property type="protein sequence ID" value="WZF88115.1"/>
    <property type="molecule type" value="Genomic_DNA"/>
</dbReference>
<dbReference type="PIRSF" id="PIRSF005902">
    <property type="entry name" value="DNase_TatD"/>
    <property type="match status" value="1"/>
</dbReference>
<dbReference type="InterPro" id="IPR001130">
    <property type="entry name" value="TatD-like"/>
</dbReference>
<dbReference type="RefSeq" id="WP_117619607.1">
    <property type="nucleotide sequence ID" value="NZ_CP101118.1"/>
</dbReference>
<sequence>MQLIDAHCHFDFPQFDGRRETELERARSRGVSRLVIPGVRRPDWGRVRRTALAHEGLFYCLGIHPWFVDEHSGQDLVALEQLLASKPERCVAIGECGLDRLRGSLEAQWPWFEAQVSLASELNMPLVIHSVKTHDEVHGLLNRRQWSGRALIHGFSGSFQQAEKLVDLGCFIGVGGVITHPRARKTRDAIARLPTESLVLETDAPDMAPEGVRPGRNSPVYLPQILDILAEIRGVEPEALALALKGNVSRLYGWPAAGIGE</sequence>
<dbReference type="Proteomes" id="UP001475781">
    <property type="component" value="Chromosome"/>
</dbReference>
<dbReference type="PANTHER" id="PTHR46124:SF3">
    <property type="entry name" value="HYDROLASE"/>
    <property type="match status" value="1"/>
</dbReference>
<dbReference type="Gene3D" id="3.20.20.140">
    <property type="entry name" value="Metal-dependent hydrolases"/>
    <property type="match status" value="1"/>
</dbReference>
<keyword evidence="4" id="KW-1185">Reference proteome</keyword>
<accession>A0ABZ2W0I9</accession>
<dbReference type="SUPFAM" id="SSF51556">
    <property type="entry name" value="Metallo-dependent hydrolases"/>
    <property type="match status" value="1"/>
</dbReference>
<gene>
    <name evidence="3" type="ORF">NLK58_17610</name>
</gene>
<name>A0ABZ2W0I9_9GAMM</name>
<keyword evidence="2 3" id="KW-0378">Hydrolase</keyword>
<evidence type="ECO:0000256" key="1">
    <source>
        <dbReference type="ARBA" id="ARBA00009275"/>
    </source>
</evidence>
<dbReference type="InterPro" id="IPR032466">
    <property type="entry name" value="Metal_Hydrolase"/>
</dbReference>
<dbReference type="Pfam" id="PF01026">
    <property type="entry name" value="TatD_DNase"/>
    <property type="match status" value="1"/>
</dbReference>
<dbReference type="PROSITE" id="PS01091">
    <property type="entry name" value="TATD_3"/>
    <property type="match status" value="1"/>
</dbReference>
<organism evidence="3 4">
    <name type="scientific">Marinobacter metalliresistant</name>
    <dbReference type="NCBI Taxonomy" id="2961995"/>
    <lineage>
        <taxon>Bacteria</taxon>
        <taxon>Pseudomonadati</taxon>
        <taxon>Pseudomonadota</taxon>
        <taxon>Gammaproteobacteria</taxon>
        <taxon>Pseudomonadales</taxon>
        <taxon>Marinobacteraceae</taxon>
        <taxon>Marinobacter</taxon>
    </lineage>
</organism>
<evidence type="ECO:0000313" key="3">
    <source>
        <dbReference type="EMBL" id="WZF88115.1"/>
    </source>
</evidence>
<proteinExistence type="inferred from homology"/>
<reference evidence="3 4" key="1">
    <citation type="submission" date="2022-07" db="EMBL/GenBank/DDBJ databases">
        <title>A copper resistant bacterium isolated from sediment samples of deep sea hydrothermal areas.</title>
        <authorList>
            <person name="Zeng X."/>
        </authorList>
    </citation>
    <scope>NUCLEOTIDE SEQUENCE [LARGE SCALE GENOMIC DNA]</scope>
    <source>
        <strain evidence="4">CuT 6</strain>
    </source>
</reference>
<dbReference type="GO" id="GO:0016787">
    <property type="term" value="F:hydrolase activity"/>
    <property type="evidence" value="ECO:0007669"/>
    <property type="project" value="UniProtKB-KW"/>
</dbReference>
<comment type="similarity">
    <text evidence="1">Belongs to the metallo-dependent hydrolases superfamily. TatD-type hydrolase family.</text>
</comment>
<dbReference type="PROSITE" id="PS01137">
    <property type="entry name" value="TATD_1"/>
    <property type="match status" value="1"/>
</dbReference>
<dbReference type="PANTHER" id="PTHR46124">
    <property type="entry name" value="D-AMINOACYL-TRNA DEACYLASE"/>
    <property type="match status" value="1"/>
</dbReference>
<dbReference type="CDD" id="cd01310">
    <property type="entry name" value="TatD_DNAse"/>
    <property type="match status" value="1"/>
</dbReference>
<evidence type="ECO:0000313" key="4">
    <source>
        <dbReference type="Proteomes" id="UP001475781"/>
    </source>
</evidence>
<evidence type="ECO:0000256" key="2">
    <source>
        <dbReference type="ARBA" id="ARBA00022801"/>
    </source>
</evidence>
<dbReference type="InterPro" id="IPR018228">
    <property type="entry name" value="DNase_TatD-rel_CS"/>
</dbReference>
<protein>
    <submittedName>
        <fullName evidence="3">TatD family hydrolase</fullName>
    </submittedName>
</protein>